<organism evidence="1 2">
    <name type="scientific">Rhodobacter flavimaris</name>
    <dbReference type="NCBI Taxonomy" id="2907145"/>
    <lineage>
        <taxon>Bacteria</taxon>
        <taxon>Pseudomonadati</taxon>
        <taxon>Pseudomonadota</taxon>
        <taxon>Alphaproteobacteria</taxon>
        <taxon>Rhodobacterales</taxon>
        <taxon>Rhodobacter group</taxon>
        <taxon>Rhodobacter</taxon>
    </lineage>
</organism>
<dbReference type="EMBL" id="JAJUOS010000003">
    <property type="protein sequence ID" value="MCE5972786.1"/>
    <property type="molecule type" value="Genomic_DNA"/>
</dbReference>
<dbReference type="Proteomes" id="UP001521181">
    <property type="component" value="Unassembled WGS sequence"/>
</dbReference>
<protein>
    <submittedName>
        <fullName evidence="1">Uncharacterized protein</fullName>
    </submittedName>
</protein>
<gene>
    <name evidence="1" type="ORF">LZA78_04780</name>
</gene>
<reference evidence="1 2" key="1">
    <citation type="submission" date="2021-12" db="EMBL/GenBank/DDBJ databases">
        <title>Sinirhodobacter sp. WL0062 is a bacterium isolated from seawater.</title>
        <authorList>
            <person name="Wang L."/>
            <person name="He W."/>
            <person name="Zhang D.-F."/>
        </authorList>
    </citation>
    <scope>NUCLEOTIDE SEQUENCE [LARGE SCALE GENOMIC DNA]</scope>
    <source>
        <strain evidence="1 2">WL0062</strain>
    </source>
</reference>
<evidence type="ECO:0000313" key="2">
    <source>
        <dbReference type="Proteomes" id="UP001521181"/>
    </source>
</evidence>
<sequence>MPISQIIVAPQLAGTVAAEADRITADLKAALVEGLSTDPHLVQITITAALCPPEGCETLCLVHHRASETRTEDIRKETARQLHDILRDATNATVRVRLIATDPSHIAACDTPEALS</sequence>
<comment type="caution">
    <text evidence="1">The sequence shown here is derived from an EMBL/GenBank/DDBJ whole genome shotgun (WGS) entry which is preliminary data.</text>
</comment>
<keyword evidence="2" id="KW-1185">Reference proteome</keyword>
<dbReference type="RefSeq" id="WP_233675801.1">
    <property type="nucleotide sequence ID" value="NZ_JAJUOS010000003.1"/>
</dbReference>
<accession>A0ABS8YVN3</accession>
<name>A0ABS8YVN3_9RHOB</name>
<evidence type="ECO:0000313" key="1">
    <source>
        <dbReference type="EMBL" id="MCE5972786.1"/>
    </source>
</evidence>
<proteinExistence type="predicted"/>